<dbReference type="InterPro" id="IPR005952">
    <property type="entry name" value="Phosphogly_mut1"/>
</dbReference>
<evidence type="ECO:0000256" key="5">
    <source>
        <dbReference type="ARBA" id="ARBA00023235"/>
    </source>
</evidence>
<gene>
    <name evidence="10" type="ORF">PACTADRAFT_31596</name>
</gene>
<feature type="binding site" evidence="7">
    <location>
        <position position="106"/>
    </location>
    <ligand>
        <name>substrate</name>
    </ligand>
</feature>
<dbReference type="GO" id="GO:0006096">
    <property type="term" value="P:glycolytic process"/>
    <property type="evidence" value="ECO:0007669"/>
    <property type="project" value="UniProtKB-UniPathway"/>
</dbReference>
<keyword evidence="11" id="KW-1185">Reference proteome</keyword>
<dbReference type="PROSITE" id="PS00175">
    <property type="entry name" value="PG_MUTASE"/>
    <property type="match status" value="1"/>
</dbReference>
<dbReference type="STRING" id="669874.A0A1E4U2G8"/>
<evidence type="ECO:0000256" key="3">
    <source>
        <dbReference type="ARBA" id="ARBA00006717"/>
    </source>
</evidence>
<dbReference type="InterPro" id="IPR001345">
    <property type="entry name" value="PG/BPGM_mutase_AS"/>
</dbReference>
<feature type="binding site" evidence="7">
    <location>
        <begin position="122"/>
        <end position="123"/>
    </location>
    <ligand>
        <name>substrate</name>
    </ligand>
</feature>
<protein>
    <recommendedName>
        <fullName evidence="9">Phosphoglycerate mutase</fullName>
        <ecNumber evidence="9">5.4.2.11</ecNumber>
    </recommendedName>
</protein>
<evidence type="ECO:0000256" key="6">
    <source>
        <dbReference type="PIRSR" id="PIRSR613078-1"/>
    </source>
</evidence>
<dbReference type="Pfam" id="PF00300">
    <property type="entry name" value="His_Phos_1"/>
    <property type="match status" value="2"/>
</dbReference>
<dbReference type="InterPro" id="IPR029033">
    <property type="entry name" value="His_PPase_superfam"/>
</dbReference>
<evidence type="ECO:0000256" key="2">
    <source>
        <dbReference type="ARBA" id="ARBA00004798"/>
    </source>
</evidence>
<dbReference type="PANTHER" id="PTHR11931">
    <property type="entry name" value="PHOSPHOGLYCERATE MUTASE"/>
    <property type="match status" value="1"/>
</dbReference>
<comment type="similarity">
    <text evidence="3 9">Belongs to the phosphoglycerate mutase family. BPG-dependent PGAM subfamily.</text>
</comment>
<dbReference type="SMART" id="SM00855">
    <property type="entry name" value="PGAM"/>
    <property type="match status" value="1"/>
</dbReference>
<feature type="active site" description="Tele-phosphohistidine intermediate" evidence="6">
    <location>
        <position position="15"/>
    </location>
</feature>
<dbReference type="UniPathway" id="UPA00109">
    <property type="reaction ID" value="UER00186"/>
</dbReference>
<evidence type="ECO:0000313" key="11">
    <source>
        <dbReference type="Proteomes" id="UP000094236"/>
    </source>
</evidence>
<dbReference type="EMBL" id="KV454011">
    <property type="protein sequence ID" value="ODV98190.1"/>
    <property type="molecule type" value="Genomic_DNA"/>
</dbReference>
<reference evidence="11" key="1">
    <citation type="submission" date="2016-05" db="EMBL/GenBank/DDBJ databases">
        <title>Comparative genomics of biotechnologically important yeasts.</title>
        <authorList>
            <consortium name="DOE Joint Genome Institute"/>
            <person name="Riley R."/>
            <person name="Haridas S."/>
            <person name="Wolfe K.H."/>
            <person name="Lopes M.R."/>
            <person name="Hittinger C.T."/>
            <person name="Goker M."/>
            <person name="Salamov A."/>
            <person name="Wisecaver J."/>
            <person name="Long T.M."/>
            <person name="Aerts A.L."/>
            <person name="Barry K."/>
            <person name="Choi C."/>
            <person name="Clum A."/>
            <person name="Coughlan A.Y."/>
            <person name="Deshpande S."/>
            <person name="Douglass A.P."/>
            <person name="Hanson S.J."/>
            <person name="Klenk H.-P."/>
            <person name="Labutti K."/>
            <person name="Lapidus A."/>
            <person name="Lindquist E."/>
            <person name="Lipzen A."/>
            <person name="Meier-Kolthoff J.P."/>
            <person name="Ohm R.A."/>
            <person name="Otillar R.P."/>
            <person name="Pangilinan J."/>
            <person name="Peng Y."/>
            <person name="Rokas A."/>
            <person name="Rosa C.A."/>
            <person name="Scheuner C."/>
            <person name="Sibirny A.A."/>
            <person name="Slot J.C."/>
            <person name="Stielow J.B."/>
            <person name="Sun H."/>
            <person name="Kurtzman C.P."/>
            <person name="Blackwell M."/>
            <person name="Grigoriev I.V."/>
            <person name="Jeffries T.W."/>
        </authorList>
    </citation>
    <scope>NUCLEOTIDE SEQUENCE [LARGE SCALE GENOMIC DNA]</scope>
    <source>
        <strain evidence="11">NRRL Y-2460</strain>
    </source>
</reference>
<dbReference type="OrthoDB" id="354304at2759"/>
<comment type="pathway">
    <text evidence="2 9">Carbohydrate degradation; glycolysis; pyruvate from D-glyceraldehyde 3-phosphate: step 3/5.</text>
</comment>
<name>A0A1E4U2G8_PACTA</name>
<dbReference type="Gene3D" id="3.40.50.1240">
    <property type="entry name" value="Phosphoglycerate mutase-like"/>
    <property type="match status" value="1"/>
</dbReference>
<evidence type="ECO:0000256" key="9">
    <source>
        <dbReference type="RuleBase" id="RU004511"/>
    </source>
</evidence>
<evidence type="ECO:0000256" key="8">
    <source>
        <dbReference type="PIRSR" id="PIRSR613078-3"/>
    </source>
</evidence>
<organism evidence="10 11">
    <name type="scientific">Pachysolen tannophilus NRRL Y-2460</name>
    <dbReference type="NCBI Taxonomy" id="669874"/>
    <lineage>
        <taxon>Eukaryota</taxon>
        <taxon>Fungi</taxon>
        <taxon>Dikarya</taxon>
        <taxon>Ascomycota</taxon>
        <taxon>Saccharomycotina</taxon>
        <taxon>Pichiomycetes</taxon>
        <taxon>Pachysolenaceae</taxon>
        <taxon>Pachysolen</taxon>
    </lineage>
</organism>
<proteinExistence type="inferred from homology"/>
<dbReference type="AlphaFoldDB" id="A0A1E4U2G8"/>
<dbReference type="CDD" id="cd07067">
    <property type="entry name" value="HP_PGM_like"/>
    <property type="match status" value="1"/>
</dbReference>
<dbReference type="GO" id="GO:0004619">
    <property type="term" value="F:phosphoglycerate mutase activity"/>
    <property type="evidence" value="ECO:0007669"/>
    <property type="project" value="UniProtKB-EC"/>
</dbReference>
<keyword evidence="5 9" id="KW-0413">Isomerase</keyword>
<dbReference type="PIRSF" id="PIRSF000709">
    <property type="entry name" value="6PFK_2-Ptase"/>
    <property type="match status" value="1"/>
</dbReference>
<dbReference type="FunFam" id="3.40.50.1240:FF:000003">
    <property type="entry name" value="2,3-bisphosphoglycerate-dependent phosphoglycerate mutase"/>
    <property type="match status" value="1"/>
</dbReference>
<evidence type="ECO:0000313" key="10">
    <source>
        <dbReference type="EMBL" id="ODV98190.1"/>
    </source>
</evidence>
<feature type="binding site" evidence="7">
    <location>
        <position position="68"/>
    </location>
    <ligand>
        <name>substrate</name>
    </ligand>
</feature>
<dbReference type="NCBIfam" id="TIGR01258">
    <property type="entry name" value="pgm_1"/>
    <property type="match status" value="1"/>
</dbReference>
<dbReference type="Proteomes" id="UP000094236">
    <property type="component" value="Unassembled WGS sequence"/>
</dbReference>
<evidence type="ECO:0000256" key="7">
    <source>
        <dbReference type="PIRSR" id="PIRSR613078-2"/>
    </source>
</evidence>
<comment type="catalytic activity">
    <reaction evidence="1 9">
        <text>(2R)-2-phosphoglycerate = (2R)-3-phosphoglycerate</text>
        <dbReference type="Rhea" id="RHEA:15901"/>
        <dbReference type="ChEBI" id="CHEBI:58272"/>
        <dbReference type="ChEBI" id="CHEBI:58289"/>
        <dbReference type="EC" id="5.4.2.11"/>
    </reaction>
</comment>
<feature type="binding site" evidence="7">
    <location>
        <begin position="95"/>
        <end position="98"/>
    </location>
    <ligand>
        <name>substrate</name>
    </ligand>
</feature>
<feature type="site" description="Transition state stabilizer" evidence="8">
    <location>
        <position position="193"/>
    </location>
</feature>
<evidence type="ECO:0000256" key="4">
    <source>
        <dbReference type="ARBA" id="ARBA00023152"/>
    </source>
</evidence>
<dbReference type="InterPro" id="IPR013078">
    <property type="entry name" value="His_Pase_superF_clade-1"/>
</dbReference>
<dbReference type="EC" id="5.4.2.11" evidence="9"/>
<dbReference type="HAMAP" id="MF_01039">
    <property type="entry name" value="PGAM_GpmA"/>
    <property type="match status" value="1"/>
</dbReference>
<feature type="binding site" evidence="7">
    <location>
        <begin position="14"/>
        <end position="21"/>
    </location>
    <ligand>
        <name>substrate</name>
    </ligand>
</feature>
<feature type="active site" description="Proton donor/acceptor" evidence="6">
    <location>
        <position position="95"/>
    </location>
</feature>
<accession>A0A1E4U2G8</accession>
<sequence length="262" mass="30333">MSDNEKRYKIIILRHGESEWNKSNLFCGWVDVPLSDKGKDQAVSTANLILQSKENFNPTLVFTSKLTRSCQTANIILEKLNKQYLDIYRSWRLNERHYGKLQGETKSVILAKFGKEKYMYWRRAYEGCPPPSTLDDKFCGTNDERYKNIDLEPGEPLPVAESLKMVVHRLMPYFNNFIKPKLIDNNTILIVTHGSVVRALIKEVYQISDEDIININIPNGIPMVITLDENFEAVGDYFYLDPEIAKIEAEKVARQGFENHHK</sequence>
<keyword evidence="4 9" id="KW-0324">Glycolysis</keyword>
<evidence type="ECO:0000256" key="1">
    <source>
        <dbReference type="ARBA" id="ARBA00000380"/>
    </source>
</evidence>
<dbReference type="SUPFAM" id="SSF53254">
    <property type="entry name" value="Phosphoglycerate mutase-like"/>
    <property type="match status" value="1"/>
</dbReference>